<evidence type="ECO:0000256" key="3">
    <source>
        <dbReference type="ARBA" id="ARBA00022598"/>
    </source>
</evidence>
<evidence type="ECO:0000256" key="4">
    <source>
        <dbReference type="ARBA" id="ARBA00022723"/>
    </source>
</evidence>
<feature type="active site" evidence="9">
    <location>
        <position position="50"/>
    </location>
</feature>
<dbReference type="GO" id="GO:0016874">
    <property type="term" value="F:ligase activity"/>
    <property type="evidence" value="ECO:0007669"/>
    <property type="project" value="UniProtKB-KW"/>
</dbReference>
<keyword evidence="5" id="KW-0863">Zinc-finger</keyword>
<accession>A0ABM9LYK3</accession>
<comment type="catalytic activity">
    <reaction evidence="9">
        <text>an acyl phosphate + H2O = a carboxylate + phosphate + H(+)</text>
        <dbReference type="Rhea" id="RHEA:14965"/>
        <dbReference type="ChEBI" id="CHEBI:15377"/>
        <dbReference type="ChEBI" id="CHEBI:15378"/>
        <dbReference type="ChEBI" id="CHEBI:29067"/>
        <dbReference type="ChEBI" id="CHEBI:43474"/>
        <dbReference type="ChEBI" id="CHEBI:59918"/>
        <dbReference type="EC" id="3.6.1.7"/>
    </reaction>
</comment>
<feature type="domain" description="Acylphosphatase-like" evidence="10">
    <location>
        <begin position="17"/>
        <end position="105"/>
    </location>
</feature>
<dbReference type="InterPro" id="IPR017968">
    <property type="entry name" value="Acylphosphatase_CS"/>
</dbReference>
<gene>
    <name evidence="12" type="primary">hypF</name>
    <name evidence="12" type="ORF">MU0053_003347</name>
</gene>
<dbReference type="Gene3D" id="3.30.420.360">
    <property type="match status" value="1"/>
</dbReference>
<dbReference type="PROSITE" id="PS00150">
    <property type="entry name" value="ACYLPHOSPHATASE_1"/>
    <property type="match status" value="1"/>
</dbReference>
<dbReference type="NCBIfam" id="TIGR00143">
    <property type="entry name" value="hypF"/>
    <property type="match status" value="1"/>
</dbReference>
<evidence type="ECO:0000259" key="10">
    <source>
        <dbReference type="PROSITE" id="PS51160"/>
    </source>
</evidence>
<protein>
    <recommendedName>
        <fullName evidence="8">Carbamoyltransferase</fullName>
        <ecNumber evidence="8">6.2.-.-</ecNumber>
    </recommendedName>
</protein>
<dbReference type="SUPFAM" id="SSF55821">
    <property type="entry name" value="YrdC/RibB"/>
    <property type="match status" value="1"/>
</dbReference>
<keyword evidence="9" id="KW-0378">Hydrolase</keyword>
<dbReference type="PROSITE" id="PS51160">
    <property type="entry name" value="ACYLPHOSPHATASE_3"/>
    <property type="match status" value="1"/>
</dbReference>
<keyword evidence="3 12" id="KW-0436">Ligase</keyword>
<organism evidence="12 13">
    <name type="scientific">[Mycobacterium] burgundiense</name>
    <dbReference type="NCBI Taxonomy" id="3064286"/>
    <lineage>
        <taxon>Bacteria</taxon>
        <taxon>Bacillati</taxon>
        <taxon>Actinomycetota</taxon>
        <taxon>Actinomycetes</taxon>
        <taxon>Mycobacteriales</taxon>
        <taxon>Mycobacteriaceae</taxon>
        <taxon>Mycolicibacterium</taxon>
    </lineage>
</organism>
<evidence type="ECO:0000256" key="9">
    <source>
        <dbReference type="PROSITE-ProRule" id="PRU00520"/>
    </source>
</evidence>
<proteinExistence type="inferred from homology"/>
<dbReference type="InterPro" id="IPR004421">
    <property type="entry name" value="Carbamoyltransferase_HypF"/>
</dbReference>
<sequence length="789" mass="84390">MRRNPLWDKLPDTPRLRCRFTVTGVVQGVGFRPFVHRVATELELTGFVGNDSAAVFIEVQGVARNIERFAHRLVSEAPPLAAISALAPAEPTPVVDGESAFRIVESRQVDGATTAIPPDIAVCDNCVAELFDPADRRYRHAFVTCTDCGPRFTIIVSLPYDRPATTMADFAMCERCAAEYHDVADRRFHAQPVACPDCGPTLWFRAGDQRIDGTDAALAATQRALAAGKVVAIKGIGGYHLGCAADHEHAVALLRQRKARAAKPFAVLVRDLEIARRFAEIDDYEAAVLTSRRRPIVLLRRRPDAPVVPGVAPGSPWIGLLMPYSPIHHLLLAAVPDTATPVPDAIVLTSANRSDEPICYTDDDAAQRLPRLSDAVLDHDRAIYVPCDDSVVRVVDGRELPIRRSRGYAPLPVDLGREGPAVLAVGGELKNTFCLTEGTRAYCSAHIGDMGSWETLQAFERSVRQLSGIRRPPIRLAADLHPGYLTRSWAERNLGGRPLDLVQHHHAHVVSLLAEHGRLGEPIIGVAFDGTGFGCDGTVWGGEILALGTASQRFTRVAHLRSVLLPGGDLAVRNPWRMALSHLSAAGIEWNADLAPVAAAAPEELRLLRSQLAGGLGCVPCTSMGRLFDAVASLLGLRHRIEYEGQAAIELEVLAAAAAPAVGTVPMLRLAVDADGVIDAAPLIRALVAALRGGIDRGVLAAEFHRAVATAVAEVVGLVSGPCRLVGLTGGVFQNVLLLRACRRRLEQAGFTVLIHRTVPPNDGGLALGQAAVSVLTALEHAAGSTEEG</sequence>
<evidence type="ECO:0000313" key="13">
    <source>
        <dbReference type="Proteomes" id="UP001190465"/>
    </source>
</evidence>
<dbReference type="InterPro" id="IPR006070">
    <property type="entry name" value="Sua5-like_dom"/>
</dbReference>
<dbReference type="InterPro" id="IPR036046">
    <property type="entry name" value="Acylphosphatase-like_dom_sf"/>
</dbReference>
<dbReference type="Gene3D" id="3.30.420.40">
    <property type="match status" value="1"/>
</dbReference>
<dbReference type="InterPro" id="IPR041440">
    <property type="entry name" value="HypF_C"/>
</dbReference>
<evidence type="ECO:0000256" key="5">
    <source>
        <dbReference type="ARBA" id="ARBA00022771"/>
    </source>
</evidence>
<dbReference type="Pfam" id="PF07503">
    <property type="entry name" value="zf-HYPF"/>
    <property type="match status" value="2"/>
</dbReference>
<dbReference type="Proteomes" id="UP001190465">
    <property type="component" value="Chromosome"/>
</dbReference>
<evidence type="ECO:0000313" key="12">
    <source>
        <dbReference type="EMBL" id="CAJ1506951.1"/>
    </source>
</evidence>
<dbReference type="InterPro" id="IPR017945">
    <property type="entry name" value="DHBP_synth_RibB-like_a/b_dom"/>
</dbReference>
<dbReference type="EC" id="6.2.-.-" evidence="8"/>
<dbReference type="PIRSF" id="PIRSF006256">
    <property type="entry name" value="CMPcnvr_hdrg_mat"/>
    <property type="match status" value="1"/>
</dbReference>
<comment type="pathway">
    <text evidence="1">Protein modification; [NiFe] hydrogenase maturation.</text>
</comment>
<dbReference type="Pfam" id="PF00708">
    <property type="entry name" value="Acylphosphatase"/>
    <property type="match status" value="1"/>
</dbReference>
<dbReference type="InterPro" id="IPR055128">
    <property type="entry name" value="HypF_C_2"/>
</dbReference>
<dbReference type="InterPro" id="IPR051060">
    <property type="entry name" value="Carbamoyltrans_HypF-like"/>
</dbReference>
<comment type="catalytic activity">
    <reaction evidence="7">
        <text>C-terminal L-cysteinyl-[HypE protein] + carbamoyl phosphate + ATP + H2O = C-terminal S-carboxamide-L-cysteinyl-[HypE protein] + AMP + phosphate + diphosphate + H(+)</text>
        <dbReference type="Rhea" id="RHEA:55636"/>
        <dbReference type="Rhea" id="RHEA-COMP:14247"/>
        <dbReference type="Rhea" id="RHEA-COMP:14392"/>
        <dbReference type="ChEBI" id="CHEBI:15377"/>
        <dbReference type="ChEBI" id="CHEBI:15378"/>
        <dbReference type="ChEBI" id="CHEBI:30616"/>
        <dbReference type="ChEBI" id="CHEBI:33019"/>
        <dbReference type="ChEBI" id="CHEBI:43474"/>
        <dbReference type="ChEBI" id="CHEBI:58228"/>
        <dbReference type="ChEBI" id="CHEBI:76913"/>
        <dbReference type="ChEBI" id="CHEBI:139126"/>
        <dbReference type="ChEBI" id="CHEBI:456215"/>
    </reaction>
</comment>
<evidence type="ECO:0000256" key="1">
    <source>
        <dbReference type="ARBA" id="ARBA00004711"/>
    </source>
</evidence>
<dbReference type="Gene3D" id="3.90.870.50">
    <property type="match status" value="1"/>
</dbReference>
<feature type="active site" evidence="9">
    <location>
        <position position="32"/>
    </location>
</feature>
<feature type="domain" description="YrdC-like" evidence="11">
    <location>
        <begin position="215"/>
        <end position="407"/>
    </location>
</feature>
<name>A0ABM9LYK3_9MYCO</name>
<evidence type="ECO:0000256" key="8">
    <source>
        <dbReference type="PIRNR" id="PIRNR006256"/>
    </source>
</evidence>
<dbReference type="PANTHER" id="PTHR42959:SF1">
    <property type="entry name" value="CARBAMOYLTRANSFERASE HYPF"/>
    <property type="match status" value="1"/>
</dbReference>
<dbReference type="PANTHER" id="PTHR42959">
    <property type="entry name" value="CARBAMOYLTRANSFERASE"/>
    <property type="match status" value="1"/>
</dbReference>
<reference evidence="12 13" key="1">
    <citation type="submission" date="2023-08" db="EMBL/GenBank/DDBJ databases">
        <authorList>
            <person name="Folkvardsen B D."/>
            <person name="Norman A."/>
        </authorList>
    </citation>
    <scope>NUCLEOTIDE SEQUENCE [LARGE SCALE GENOMIC DNA]</scope>
    <source>
        <strain evidence="12 13">Mu0053</strain>
    </source>
</reference>
<keyword evidence="13" id="KW-1185">Reference proteome</keyword>
<keyword evidence="4" id="KW-0479">Metal-binding</keyword>
<dbReference type="SUPFAM" id="SSF54975">
    <property type="entry name" value="Acylphosphatase/BLUF domain-like"/>
    <property type="match status" value="1"/>
</dbReference>
<dbReference type="PROSITE" id="PS51163">
    <property type="entry name" value="YRDC"/>
    <property type="match status" value="1"/>
</dbReference>
<dbReference type="Pfam" id="PF17788">
    <property type="entry name" value="HypF_C"/>
    <property type="match status" value="1"/>
</dbReference>
<keyword evidence="6" id="KW-0862">Zinc</keyword>
<comment type="similarity">
    <text evidence="2 8">Belongs to the carbamoyltransferase HypF family.</text>
</comment>
<dbReference type="InterPro" id="IPR001792">
    <property type="entry name" value="Acylphosphatase-like_dom"/>
</dbReference>
<dbReference type="EMBL" id="OY726397">
    <property type="protein sequence ID" value="CAJ1506951.1"/>
    <property type="molecule type" value="Genomic_DNA"/>
</dbReference>
<evidence type="ECO:0000259" key="11">
    <source>
        <dbReference type="PROSITE" id="PS51163"/>
    </source>
</evidence>
<evidence type="ECO:0000256" key="2">
    <source>
        <dbReference type="ARBA" id="ARBA00008097"/>
    </source>
</evidence>
<dbReference type="InterPro" id="IPR011125">
    <property type="entry name" value="Znf_HypF"/>
</dbReference>
<evidence type="ECO:0000256" key="6">
    <source>
        <dbReference type="ARBA" id="ARBA00022833"/>
    </source>
</evidence>
<dbReference type="Gene3D" id="3.30.110.120">
    <property type="match status" value="1"/>
</dbReference>
<dbReference type="Pfam" id="PF22521">
    <property type="entry name" value="HypF_C_2"/>
    <property type="match status" value="1"/>
</dbReference>
<dbReference type="Pfam" id="PF01300">
    <property type="entry name" value="Sua5_yciO_yrdC"/>
    <property type="match status" value="1"/>
</dbReference>
<evidence type="ECO:0000256" key="7">
    <source>
        <dbReference type="ARBA" id="ARBA00048220"/>
    </source>
</evidence>